<dbReference type="Proteomes" id="UP001526147">
    <property type="component" value="Unassembled WGS sequence"/>
</dbReference>
<dbReference type="Gene3D" id="1.10.10.630">
    <property type="entry name" value="DnaD domain-like"/>
    <property type="match status" value="1"/>
</dbReference>
<dbReference type="InterPro" id="IPR053162">
    <property type="entry name" value="DnaD"/>
</dbReference>
<evidence type="ECO:0000313" key="4">
    <source>
        <dbReference type="EMBL" id="MCV9886624.1"/>
    </source>
</evidence>
<feature type="compositionally biased region" description="Basic and acidic residues" evidence="2">
    <location>
        <begin position="157"/>
        <end position="174"/>
    </location>
</feature>
<evidence type="ECO:0000256" key="2">
    <source>
        <dbReference type="SAM" id="MobiDB-lite"/>
    </source>
</evidence>
<dbReference type="Pfam" id="PF07261">
    <property type="entry name" value="DnaB_2"/>
    <property type="match status" value="1"/>
</dbReference>
<comment type="similarity">
    <text evidence="1">Belongs to the DnaB/DnaD family.</text>
</comment>
<reference evidence="4 5" key="1">
    <citation type="submission" date="2022-10" db="EMBL/GenBank/DDBJ databases">
        <title>Draft genome assembly of moderately radiation resistant bacterium Metabacillus halosaccharovorans.</title>
        <authorList>
            <person name="Pal S."/>
            <person name="Gopinathan A."/>
        </authorList>
    </citation>
    <scope>NUCLEOTIDE SEQUENCE [LARGE SCALE GENOMIC DNA]</scope>
    <source>
        <strain evidence="4 5">VITHBRA001</strain>
    </source>
</reference>
<feature type="domain" description="DnaB/C C-terminal" evidence="3">
    <location>
        <begin position="206"/>
        <end position="280"/>
    </location>
</feature>
<dbReference type="PANTHER" id="PTHR37293:SF5">
    <property type="entry name" value="DNA REPLICATION PROTEIN"/>
    <property type="match status" value="1"/>
</dbReference>
<gene>
    <name evidence="4" type="ORF">OIH86_13365</name>
</gene>
<dbReference type="SUPFAM" id="SSF158499">
    <property type="entry name" value="DnaD domain-like"/>
    <property type="match status" value="1"/>
</dbReference>
<dbReference type="InterPro" id="IPR034829">
    <property type="entry name" value="DnaD-like_sf"/>
</dbReference>
<name>A0ABT3DHV2_9BACI</name>
<accession>A0ABT3DHV2</accession>
<dbReference type="RefSeq" id="WP_264143178.1">
    <property type="nucleotide sequence ID" value="NZ_JAOYEY010000041.1"/>
</dbReference>
<organism evidence="4 5">
    <name type="scientific">Metabacillus halosaccharovorans</name>
    <dbReference type="NCBI Taxonomy" id="930124"/>
    <lineage>
        <taxon>Bacteria</taxon>
        <taxon>Bacillati</taxon>
        <taxon>Bacillota</taxon>
        <taxon>Bacilli</taxon>
        <taxon>Bacillales</taxon>
        <taxon>Bacillaceae</taxon>
        <taxon>Metabacillus</taxon>
    </lineage>
</organism>
<feature type="region of interest" description="Disordered" evidence="2">
    <location>
        <begin position="281"/>
        <end position="315"/>
    </location>
</feature>
<feature type="region of interest" description="Disordered" evidence="2">
    <location>
        <begin position="142"/>
        <end position="195"/>
    </location>
</feature>
<proteinExistence type="inferred from homology"/>
<dbReference type="EMBL" id="JAOYEY010000041">
    <property type="protein sequence ID" value="MCV9886624.1"/>
    <property type="molecule type" value="Genomic_DNA"/>
</dbReference>
<evidence type="ECO:0000259" key="3">
    <source>
        <dbReference type="Pfam" id="PF07261"/>
    </source>
</evidence>
<dbReference type="InterPro" id="IPR006343">
    <property type="entry name" value="DnaB/C_C"/>
</dbReference>
<feature type="compositionally biased region" description="Polar residues" evidence="2">
    <location>
        <begin position="178"/>
        <end position="195"/>
    </location>
</feature>
<dbReference type="NCBIfam" id="TIGR01446">
    <property type="entry name" value="DnaD_dom"/>
    <property type="match status" value="1"/>
</dbReference>
<evidence type="ECO:0000313" key="5">
    <source>
        <dbReference type="Proteomes" id="UP001526147"/>
    </source>
</evidence>
<keyword evidence="5" id="KW-1185">Reference proteome</keyword>
<dbReference type="PANTHER" id="PTHR37293">
    <property type="entry name" value="PHAGE REPLICATION PROTEIN-RELATED"/>
    <property type="match status" value="1"/>
</dbReference>
<evidence type="ECO:0000256" key="1">
    <source>
        <dbReference type="ARBA" id="ARBA00093462"/>
    </source>
</evidence>
<comment type="caution">
    <text evidence="4">The sequence shown here is derived from an EMBL/GenBank/DDBJ whole genome shotgun (WGS) entry which is preliminary data.</text>
</comment>
<sequence>MARYRMINTDFWMTPIVGEELTADERYLYIYLLTNYHTTQIGIYRILKKQIAVEMGFSLEHIESLMGSLDQQHNLIRYNPETREVALINWGNMIHSRGGKPVIDCIDSELRKVVDTSLISYVLDSIKRPEIRSLYEKFYDRNGNNYEDGEDTPALDEPIRRQKKEEEKEKEKKQQQKALKTNIENNPNTRGQTQNQYPNDVKEIIEFWDNNGFGYSNINAKQQLLAWLDDSHFSKPKDVILKALMIACSNNKRKLNYVVGILKNWENESLLTVEEIEDYQQSKKQEQNTRNSTHSFPTGRDIPRGFELDLTAGEE</sequence>
<protein>
    <submittedName>
        <fullName evidence="4">DnaD domain protein</fullName>
    </submittedName>
</protein>